<proteinExistence type="predicted"/>
<comment type="caution">
    <text evidence="1">The sequence shown here is derived from an EMBL/GenBank/DDBJ whole genome shotgun (WGS) entry which is preliminary data.</text>
</comment>
<sequence length="535" mass="60246">MKSQHSSNDEDEHQLSSLGYCWWRSAAKFDECVRLKSDIPNIASLSPRIRVLRELERLALIAHEGLNEVRYKLQMYRSGDFWVPTGGIKKEEMDIPPVITILLVGFSGSGKSSLVNLMYSVLGRSGLIPFAQTSSGSASKYTTMYMEEHNVMRSLQGGFCVYDSRGFSYGKIGDALEELSSWMSDGVHHNQLCLRSGDDVLLEDDAETAGLRPSSKFVQRTVNFSMVVVNIAEVYKALKASDSKPLEATRELFHSPALRYCNENPILILTHGDLLTTEQRIDIRIRLCERLGISETNGVYDIVCLTEYGFLAEESDPVTAYAVTEAVYRALLISDRGHFPKKNLQDWAVFLFSWSMYLMGALFAFLADLCSKLGRRVLVFSPWHNLFVMIMDLRTEGPESEDMDNTHPSKCNEIKRRCTDCQTTRTPCWRGGPAGPRTLCNACGIRQRKKRRALLGLDKGGPECCREKMAKGGNSSKLGVSLNLDLMGFKRDGMFQEDWKRKLGEEEQAAILLMALSCGSLCAWYKKDEGKHFYP</sequence>
<keyword evidence="2" id="KW-1185">Reference proteome</keyword>
<gene>
    <name evidence="1" type="ORF">D5086_005324</name>
</gene>
<dbReference type="Proteomes" id="UP000309997">
    <property type="component" value="Unassembled WGS sequence"/>
</dbReference>
<accession>A0ACC4CSY5</accession>
<name>A0ACC4CSY5_POPAL</name>
<dbReference type="EMBL" id="RCHU02000002">
    <property type="protein sequence ID" value="KAL3604465.1"/>
    <property type="molecule type" value="Genomic_DNA"/>
</dbReference>
<protein>
    <submittedName>
        <fullName evidence="1">Uncharacterized protein</fullName>
    </submittedName>
</protein>
<organism evidence="1 2">
    <name type="scientific">Populus alba</name>
    <name type="common">White poplar</name>
    <dbReference type="NCBI Taxonomy" id="43335"/>
    <lineage>
        <taxon>Eukaryota</taxon>
        <taxon>Viridiplantae</taxon>
        <taxon>Streptophyta</taxon>
        <taxon>Embryophyta</taxon>
        <taxon>Tracheophyta</taxon>
        <taxon>Spermatophyta</taxon>
        <taxon>Magnoliopsida</taxon>
        <taxon>eudicotyledons</taxon>
        <taxon>Gunneridae</taxon>
        <taxon>Pentapetalae</taxon>
        <taxon>rosids</taxon>
        <taxon>fabids</taxon>
        <taxon>Malpighiales</taxon>
        <taxon>Salicaceae</taxon>
        <taxon>Saliceae</taxon>
        <taxon>Populus</taxon>
    </lineage>
</organism>
<evidence type="ECO:0000313" key="2">
    <source>
        <dbReference type="Proteomes" id="UP000309997"/>
    </source>
</evidence>
<evidence type="ECO:0000313" key="1">
    <source>
        <dbReference type="EMBL" id="KAL3604465.1"/>
    </source>
</evidence>
<reference evidence="1 2" key="1">
    <citation type="journal article" date="2024" name="Plant Biotechnol. J.">
        <title>Genome and CRISPR/Cas9 system of a widespread forest tree (Populus alba) in the world.</title>
        <authorList>
            <person name="Liu Y.J."/>
            <person name="Jiang P.F."/>
            <person name="Han X.M."/>
            <person name="Li X.Y."/>
            <person name="Wang H.M."/>
            <person name="Wang Y.J."/>
            <person name="Wang X.X."/>
            <person name="Zeng Q.Y."/>
        </authorList>
    </citation>
    <scope>NUCLEOTIDE SEQUENCE [LARGE SCALE GENOMIC DNA]</scope>
    <source>
        <strain evidence="2">cv. PAL-ZL1</strain>
    </source>
</reference>